<dbReference type="AlphaFoldDB" id="A0A8J3B478"/>
<keyword evidence="3" id="KW-1185">Reference proteome</keyword>
<proteinExistence type="predicted"/>
<comment type="caution">
    <text evidence="2">The sequence shown here is derived from an EMBL/GenBank/DDBJ whole genome shotgun (WGS) entry which is preliminary data.</text>
</comment>
<evidence type="ECO:0000256" key="1">
    <source>
        <dbReference type="SAM" id="MobiDB-lite"/>
    </source>
</evidence>
<dbReference type="RefSeq" id="WP_189169472.1">
    <property type="nucleotide sequence ID" value="NZ_BMQB01000003.1"/>
</dbReference>
<organism evidence="2 3">
    <name type="scientific">Pilimelia anulata</name>
    <dbReference type="NCBI Taxonomy" id="53371"/>
    <lineage>
        <taxon>Bacteria</taxon>
        <taxon>Bacillati</taxon>
        <taxon>Actinomycetota</taxon>
        <taxon>Actinomycetes</taxon>
        <taxon>Micromonosporales</taxon>
        <taxon>Micromonosporaceae</taxon>
        <taxon>Pilimelia</taxon>
    </lineage>
</organism>
<evidence type="ECO:0000313" key="3">
    <source>
        <dbReference type="Proteomes" id="UP000649739"/>
    </source>
</evidence>
<feature type="compositionally biased region" description="Gly residues" evidence="1">
    <location>
        <begin position="106"/>
        <end position="119"/>
    </location>
</feature>
<accession>A0A8J3B478</accession>
<evidence type="ECO:0000313" key="2">
    <source>
        <dbReference type="EMBL" id="GGJ87483.1"/>
    </source>
</evidence>
<protein>
    <submittedName>
        <fullName evidence="2">Uncharacterized protein</fullName>
    </submittedName>
</protein>
<gene>
    <name evidence="2" type="ORF">GCM10010123_16350</name>
</gene>
<reference evidence="2" key="2">
    <citation type="submission" date="2020-09" db="EMBL/GenBank/DDBJ databases">
        <authorList>
            <person name="Sun Q."/>
            <person name="Ohkuma M."/>
        </authorList>
    </citation>
    <scope>NUCLEOTIDE SEQUENCE</scope>
    <source>
        <strain evidence="2">JCM 3090</strain>
    </source>
</reference>
<reference evidence="2" key="1">
    <citation type="journal article" date="2014" name="Int. J. Syst. Evol. Microbiol.">
        <title>Complete genome sequence of Corynebacterium casei LMG S-19264T (=DSM 44701T), isolated from a smear-ripened cheese.</title>
        <authorList>
            <consortium name="US DOE Joint Genome Institute (JGI-PGF)"/>
            <person name="Walter F."/>
            <person name="Albersmeier A."/>
            <person name="Kalinowski J."/>
            <person name="Ruckert C."/>
        </authorList>
    </citation>
    <scope>NUCLEOTIDE SEQUENCE</scope>
    <source>
        <strain evidence="2">JCM 3090</strain>
    </source>
</reference>
<dbReference type="Proteomes" id="UP000649739">
    <property type="component" value="Unassembled WGS sequence"/>
</dbReference>
<feature type="region of interest" description="Disordered" evidence="1">
    <location>
        <begin position="1"/>
        <end position="31"/>
    </location>
</feature>
<name>A0A8J3B478_9ACTN</name>
<dbReference type="EMBL" id="BMQB01000003">
    <property type="protein sequence ID" value="GGJ87483.1"/>
    <property type="molecule type" value="Genomic_DNA"/>
</dbReference>
<feature type="region of interest" description="Disordered" evidence="1">
    <location>
        <begin position="89"/>
        <end position="121"/>
    </location>
</feature>
<sequence length="180" mass="17343">MTSISGISAGSTARAGGPPPAPPRGADPMAGVAKTLGLSRSELRTQLDAGQSLDDVATAQGVSHDDLISAIKAGLPAGAASGVDATAFAEGVAGRTGPPPPPPGGGPGGPAGAGGGRIGAVGDESKLDQLADLLEMDTEDLVDRVSSGADLLALLREKGVDLGALRPILAGQGDLVDVAA</sequence>